<keyword evidence="7" id="KW-0479">Metal-binding</keyword>
<evidence type="ECO:0000256" key="6">
    <source>
        <dbReference type="ARBA" id="ARBA00022692"/>
    </source>
</evidence>
<keyword evidence="12 13" id="KW-0472">Membrane</keyword>
<evidence type="ECO:0000256" key="8">
    <source>
        <dbReference type="ARBA" id="ARBA00022801"/>
    </source>
</evidence>
<keyword evidence="5" id="KW-0645">Protease</keyword>
<evidence type="ECO:0000256" key="5">
    <source>
        <dbReference type="ARBA" id="ARBA00022670"/>
    </source>
</evidence>
<dbReference type="EMBL" id="LCFA01000001">
    <property type="protein sequence ID" value="KKS83085.1"/>
    <property type="molecule type" value="Genomic_DNA"/>
</dbReference>
<feature type="transmembrane region" description="Helical" evidence="13">
    <location>
        <begin position="173"/>
        <end position="200"/>
    </location>
</feature>
<evidence type="ECO:0000256" key="2">
    <source>
        <dbReference type="ARBA" id="ARBA00004651"/>
    </source>
</evidence>
<dbReference type="AlphaFoldDB" id="A0A0G1CBR2"/>
<evidence type="ECO:0000313" key="15">
    <source>
        <dbReference type="EMBL" id="KKS83085.1"/>
    </source>
</evidence>
<keyword evidence="9" id="KW-0862">Zinc</keyword>
<organism evidence="15 16">
    <name type="scientific">Candidatus Wolfebacteria bacterium GW2011_GWC1_43_10</name>
    <dbReference type="NCBI Taxonomy" id="1619011"/>
    <lineage>
        <taxon>Bacteria</taxon>
        <taxon>Candidatus Wolfeibacteriota</taxon>
    </lineage>
</organism>
<comment type="cofactor">
    <cofactor evidence="1">
        <name>Zn(2+)</name>
        <dbReference type="ChEBI" id="CHEBI:29105"/>
    </cofactor>
</comment>
<evidence type="ECO:0000256" key="10">
    <source>
        <dbReference type="ARBA" id="ARBA00022989"/>
    </source>
</evidence>
<dbReference type="PATRIC" id="fig|1619011.3.peg.13"/>
<evidence type="ECO:0000259" key="14">
    <source>
        <dbReference type="Pfam" id="PF02163"/>
    </source>
</evidence>
<dbReference type="InterPro" id="IPR044537">
    <property type="entry name" value="Rip2-like"/>
</dbReference>
<evidence type="ECO:0000256" key="9">
    <source>
        <dbReference type="ARBA" id="ARBA00022833"/>
    </source>
</evidence>
<evidence type="ECO:0000256" key="1">
    <source>
        <dbReference type="ARBA" id="ARBA00001947"/>
    </source>
</evidence>
<sequence>MEIILIFQLVILIFSVIIHEVSHGLVALGLGDTTAKDAGRLTLNPLKHLDFFGSFLLPISLYLVSGGSFIFGWAKPVPYNPFNLKDSKKGSGLIAAAGPVSNFLLALLTSLILRVGNYLNLGFNPVFLEIAIIVNLSLMIFNLVPIPPLDGSKILFSLLPRKFDYLFGALERYGMMIFILFIFFGFGLIIPLISLLFHLLT</sequence>
<comment type="caution">
    <text evidence="15">The sequence shown here is derived from an EMBL/GenBank/DDBJ whole genome shotgun (WGS) entry which is preliminary data.</text>
</comment>
<gene>
    <name evidence="15" type="ORF">UV58_C0001G0012</name>
</gene>
<feature type="transmembrane region" description="Helical" evidence="13">
    <location>
        <begin position="51"/>
        <end position="73"/>
    </location>
</feature>
<comment type="similarity">
    <text evidence="3">Belongs to the peptidase M50B family.</text>
</comment>
<feature type="transmembrane region" description="Helical" evidence="13">
    <location>
        <begin position="126"/>
        <end position="146"/>
    </location>
</feature>
<feature type="transmembrane region" description="Helical" evidence="13">
    <location>
        <begin position="93"/>
        <end position="114"/>
    </location>
</feature>
<feature type="transmembrane region" description="Helical" evidence="13">
    <location>
        <begin position="6"/>
        <end position="30"/>
    </location>
</feature>
<dbReference type="Pfam" id="PF02163">
    <property type="entry name" value="Peptidase_M50"/>
    <property type="match status" value="1"/>
</dbReference>
<reference evidence="15 16" key="1">
    <citation type="journal article" date="2015" name="Nature">
        <title>rRNA introns, odd ribosomes, and small enigmatic genomes across a large radiation of phyla.</title>
        <authorList>
            <person name="Brown C.T."/>
            <person name="Hug L.A."/>
            <person name="Thomas B.C."/>
            <person name="Sharon I."/>
            <person name="Castelle C.J."/>
            <person name="Singh A."/>
            <person name="Wilkins M.J."/>
            <person name="Williams K.H."/>
            <person name="Banfield J.F."/>
        </authorList>
    </citation>
    <scope>NUCLEOTIDE SEQUENCE [LARGE SCALE GENOMIC DNA]</scope>
</reference>
<dbReference type="Proteomes" id="UP000034810">
    <property type="component" value="Unassembled WGS sequence"/>
</dbReference>
<evidence type="ECO:0000256" key="13">
    <source>
        <dbReference type="SAM" id="Phobius"/>
    </source>
</evidence>
<dbReference type="InterPro" id="IPR052348">
    <property type="entry name" value="Metallopeptidase_M50B"/>
</dbReference>
<dbReference type="GO" id="GO:0046872">
    <property type="term" value="F:metal ion binding"/>
    <property type="evidence" value="ECO:0007669"/>
    <property type="project" value="UniProtKB-KW"/>
</dbReference>
<dbReference type="PANTHER" id="PTHR35864">
    <property type="entry name" value="ZINC METALLOPROTEASE MJ0611-RELATED"/>
    <property type="match status" value="1"/>
</dbReference>
<evidence type="ECO:0000256" key="3">
    <source>
        <dbReference type="ARBA" id="ARBA00007931"/>
    </source>
</evidence>
<protein>
    <submittedName>
        <fullName evidence="15">Peptidase M50</fullName>
    </submittedName>
</protein>
<dbReference type="GO" id="GO:0008237">
    <property type="term" value="F:metallopeptidase activity"/>
    <property type="evidence" value="ECO:0007669"/>
    <property type="project" value="UniProtKB-KW"/>
</dbReference>
<accession>A0A0G1CBR2</accession>
<keyword evidence="11" id="KW-0482">Metalloprotease</keyword>
<evidence type="ECO:0000313" key="16">
    <source>
        <dbReference type="Proteomes" id="UP000034810"/>
    </source>
</evidence>
<evidence type="ECO:0000256" key="11">
    <source>
        <dbReference type="ARBA" id="ARBA00023049"/>
    </source>
</evidence>
<name>A0A0G1CBR2_9BACT</name>
<feature type="domain" description="Peptidase M50" evidence="14">
    <location>
        <begin position="127"/>
        <end position="181"/>
    </location>
</feature>
<comment type="subcellular location">
    <subcellularLocation>
        <location evidence="2">Cell membrane</location>
        <topology evidence="2">Multi-pass membrane protein</topology>
    </subcellularLocation>
</comment>
<dbReference type="PANTHER" id="PTHR35864:SF1">
    <property type="entry name" value="ZINC METALLOPROTEASE YWHC-RELATED"/>
    <property type="match status" value="1"/>
</dbReference>
<evidence type="ECO:0000256" key="4">
    <source>
        <dbReference type="ARBA" id="ARBA00022475"/>
    </source>
</evidence>
<evidence type="ECO:0000256" key="7">
    <source>
        <dbReference type="ARBA" id="ARBA00022723"/>
    </source>
</evidence>
<keyword evidence="10 13" id="KW-1133">Transmembrane helix</keyword>
<keyword evidence="4" id="KW-1003">Cell membrane</keyword>
<dbReference type="GO" id="GO:0006508">
    <property type="term" value="P:proteolysis"/>
    <property type="evidence" value="ECO:0007669"/>
    <property type="project" value="UniProtKB-KW"/>
</dbReference>
<proteinExistence type="inferred from homology"/>
<dbReference type="InterPro" id="IPR008915">
    <property type="entry name" value="Peptidase_M50"/>
</dbReference>
<keyword evidence="8" id="KW-0378">Hydrolase</keyword>
<dbReference type="GO" id="GO:0005886">
    <property type="term" value="C:plasma membrane"/>
    <property type="evidence" value="ECO:0007669"/>
    <property type="project" value="UniProtKB-SubCell"/>
</dbReference>
<evidence type="ECO:0000256" key="12">
    <source>
        <dbReference type="ARBA" id="ARBA00023136"/>
    </source>
</evidence>
<keyword evidence="6 13" id="KW-0812">Transmembrane</keyword>
<dbReference type="CDD" id="cd06158">
    <property type="entry name" value="S2P-M50_like_1"/>
    <property type="match status" value="1"/>
</dbReference>